<feature type="compositionally biased region" description="Low complexity" evidence="1">
    <location>
        <begin position="437"/>
        <end position="450"/>
    </location>
</feature>
<dbReference type="PANTHER" id="PTHR34835">
    <property type="entry name" value="OS07G0283600 PROTEIN-RELATED"/>
    <property type="match status" value="1"/>
</dbReference>
<sequence length="510" mass="56151">MAPPGMISRKRQAKSRLPASDLVHSQESHEEQGNKCSQKRCDINMRSSPKCVVDAIAALSLDQKNKIKELGFGELLKFSLDGFGDRYMLEFLMDHTDPENMEIRVGGGDKNLPINEHVVQCVLGVPTGKGRDTPDYPNMESELNNLRTELGVKTDKIKSSDLIAKINGGGTDYLTIRCFFILLCYKLLLPSSQNHVTEREVALTKSPKDIAEVNWAKAVVDNLRLAARKWHSNKLAVSKKKRTLSGCVACLLLYYLDHLRSPHSIPCIITPRTSVYTTEIIKKIIKADKRSHSGHIYGLLDFRSMVGTCYSMGSRQLVPNISIEPLHSNFFQDLSPRKREIATSYFNTVDTLMGQILKERNLFMISMGVQDAQNSSRAAEPQGGDSGIQDDPRNKHFEAYHEVAADQQIRIVDGSPTAPPPAPAAEDGSSVPPPPAADGSLTALAAAAAEDGGGGSLPPAASLKHARKRTVRKETSKMTLNASKGDKDEDKNPGLRRSKRRMNHPTPSNY</sequence>
<name>A0A2T8KMY5_9POAL</name>
<dbReference type="Gramene" id="PAN09746">
    <property type="protein sequence ID" value="PAN09746"/>
    <property type="gene ID" value="PAHAL_2G048700"/>
</dbReference>
<dbReference type="AlphaFoldDB" id="A0A2T8KMY5"/>
<feature type="compositionally biased region" description="Basic and acidic residues" evidence="1">
    <location>
        <begin position="484"/>
        <end position="493"/>
    </location>
</feature>
<accession>A0A2T8KMY5</accession>
<protein>
    <submittedName>
        <fullName evidence="2">Uncharacterized protein</fullName>
    </submittedName>
</protein>
<dbReference type="EMBL" id="CM008047">
    <property type="protein sequence ID" value="PAN09746.1"/>
    <property type="molecule type" value="Genomic_DNA"/>
</dbReference>
<dbReference type="PANTHER" id="PTHR34835:SF71">
    <property type="entry name" value="UBIQUITIN-LIKE PROTEASE FAMILY PROFILE DOMAIN-CONTAINING PROTEIN"/>
    <property type="match status" value="1"/>
</dbReference>
<dbReference type="Proteomes" id="UP000243499">
    <property type="component" value="Chromosome 2"/>
</dbReference>
<dbReference type="EMBL" id="CM008047">
    <property type="protein sequence ID" value="PVH63530.1"/>
    <property type="molecule type" value="Genomic_DNA"/>
</dbReference>
<reference evidence="2" key="1">
    <citation type="submission" date="2018-04" db="EMBL/GenBank/DDBJ databases">
        <title>WGS assembly of Panicum hallii.</title>
        <authorList>
            <person name="Lovell J."/>
            <person name="Jenkins J."/>
            <person name="Lowry D."/>
            <person name="Mamidi S."/>
            <person name="Sreedasyam A."/>
            <person name="Weng X."/>
            <person name="Barry K."/>
            <person name="Bonette J."/>
            <person name="Campitelli B."/>
            <person name="Daum C."/>
            <person name="Gordon S."/>
            <person name="Gould B."/>
            <person name="Lipzen A."/>
            <person name="Macqueen A."/>
            <person name="Palacio-Mejia J."/>
            <person name="Plott C."/>
            <person name="Shakirov E."/>
            <person name="Shu S."/>
            <person name="Yoshinaga Y."/>
            <person name="Zane M."/>
            <person name="Rokhsar D."/>
            <person name="Grimwood J."/>
            <person name="Schmutz J."/>
            <person name="Juenger T."/>
        </authorList>
    </citation>
    <scope>NUCLEOTIDE SEQUENCE [LARGE SCALE GENOMIC DNA]</scope>
    <source>
        <strain evidence="2">FIL2</strain>
    </source>
</reference>
<evidence type="ECO:0000313" key="2">
    <source>
        <dbReference type="EMBL" id="PVH63530.1"/>
    </source>
</evidence>
<feature type="region of interest" description="Disordered" evidence="1">
    <location>
        <begin position="373"/>
        <end position="393"/>
    </location>
</feature>
<feature type="region of interest" description="Disordered" evidence="1">
    <location>
        <begin position="412"/>
        <end position="510"/>
    </location>
</feature>
<feature type="compositionally biased region" description="Basic and acidic residues" evidence="1">
    <location>
        <begin position="24"/>
        <end position="35"/>
    </location>
</feature>
<evidence type="ECO:0000256" key="1">
    <source>
        <dbReference type="SAM" id="MobiDB-lite"/>
    </source>
</evidence>
<gene>
    <name evidence="2" type="ORF">PAHAL_2G048700</name>
</gene>
<feature type="compositionally biased region" description="Basic residues" evidence="1">
    <location>
        <begin position="494"/>
        <end position="503"/>
    </location>
</feature>
<organism evidence="2">
    <name type="scientific">Panicum hallii</name>
    <dbReference type="NCBI Taxonomy" id="206008"/>
    <lineage>
        <taxon>Eukaryota</taxon>
        <taxon>Viridiplantae</taxon>
        <taxon>Streptophyta</taxon>
        <taxon>Embryophyta</taxon>
        <taxon>Tracheophyta</taxon>
        <taxon>Spermatophyta</taxon>
        <taxon>Magnoliopsida</taxon>
        <taxon>Liliopsida</taxon>
        <taxon>Poales</taxon>
        <taxon>Poaceae</taxon>
        <taxon>PACMAD clade</taxon>
        <taxon>Panicoideae</taxon>
        <taxon>Panicodae</taxon>
        <taxon>Paniceae</taxon>
        <taxon>Panicinae</taxon>
        <taxon>Panicum</taxon>
        <taxon>Panicum sect. Panicum</taxon>
    </lineage>
</organism>
<proteinExistence type="predicted"/>
<dbReference type="Gramene" id="PVH63531">
    <property type="protein sequence ID" value="PVH63531"/>
    <property type="gene ID" value="PAHAL_2G048700"/>
</dbReference>
<dbReference type="EMBL" id="CM008047">
    <property type="protein sequence ID" value="PVH63531.1"/>
    <property type="molecule type" value="Genomic_DNA"/>
</dbReference>
<dbReference type="Gramene" id="PVH63530">
    <property type="protein sequence ID" value="PVH63530"/>
    <property type="gene ID" value="PAHAL_2G048700"/>
</dbReference>
<feature type="region of interest" description="Disordered" evidence="1">
    <location>
        <begin position="1"/>
        <end position="35"/>
    </location>
</feature>